<proteinExistence type="predicted"/>
<organism evidence="1 2">
    <name type="scientific">Nostoc punctiforme NIES-2108</name>
    <dbReference type="NCBI Taxonomy" id="1356359"/>
    <lineage>
        <taxon>Bacteria</taxon>
        <taxon>Bacillati</taxon>
        <taxon>Cyanobacteriota</taxon>
        <taxon>Cyanophyceae</taxon>
        <taxon>Nostocales</taxon>
        <taxon>Nostocaceae</taxon>
        <taxon>Nostoc</taxon>
    </lineage>
</organism>
<comment type="caution">
    <text evidence="1">The sequence shown here is derived from an EMBL/GenBank/DDBJ whole genome shotgun (WGS) entry which is preliminary data.</text>
</comment>
<gene>
    <name evidence="1" type="ORF">A6769_07400</name>
</gene>
<accession>A0A367RQL2</accession>
<name>A0A367RQL2_NOSPU</name>
<dbReference type="AlphaFoldDB" id="A0A367RQL2"/>
<protein>
    <submittedName>
        <fullName evidence="1">Uncharacterized protein</fullName>
    </submittedName>
</protein>
<reference evidence="1 2" key="1">
    <citation type="submission" date="2016-04" db="EMBL/GenBank/DDBJ databases">
        <authorList>
            <person name="Evans L.H."/>
            <person name="Alamgir A."/>
            <person name="Owens N."/>
            <person name="Weber N.D."/>
            <person name="Virtaneva K."/>
            <person name="Barbian K."/>
            <person name="Babar A."/>
            <person name="Rosenke K."/>
        </authorList>
    </citation>
    <scope>NUCLEOTIDE SEQUENCE [LARGE SCALE GENOMIC DNA]</scope>
    <source>
        <strain evidence="1">NIES-2108</strain>
    </source>
</reference>
<dbReference type="EMBL" id="LXQE01000107">
    <property type="protein sequence ID" value="RCJ38857.1"/>
    <property type="molecule type" value="Genomic_DNA"/>
</dbReference>
<evidence type="ECO:0000313" key="2">
    <source>
        <dbReference type="Proteomes" id="UP000252085"/>
    </source>
</evidence>
<sequence>MAIEPIITNEGVDDIPILLTQIERMDVQPLIDKHFSTHGNWQDNFQKVKRQYFARPSQPVLTRFMPHLCNA</sequence>
<dbReference type="Proteomes" id="UP000252085">
    <property type="component" value="Unassembled WGS sequence"/>
</dbReference>
<evidence type="ECO:0000313" key="1">
    <source>
        <dbReference type="EMBL" id="RCJ38857.1"/>
    </source>
</evidence>